<keyword evidence="7" id="KW-1185">Reference proteome</keyword>
<dbReference type="Pfam" id="PF03069">
    <property type="entry name" value="FmdA_AmdA"/>
    <property type="match status" value="3"/>
</dbReference>
<comment type="caution">
    <text evidence="6">The sequence shown here is derived from an EMBL/GenBank/DDBJ whole genome shotgun (WGS) entry which is preliminary data.</text>
</comment>
<dbReference type="Proteomes" id="UP000436088">
    <property type="component" value="Unassembled WGS sequence"/>
</dbReference>
<organism evidence="6 7">
    <name type="scientific">Hibiscus syriacus</name>
    <name type="common">Rose of Sharon</name>
    <dbReference type="NCBI Taxonomy" id="106335"/>
    <lineage>
        <taxon>Eukaryota</taxon>
        <taxon>Viridiplantae</taxon>
        <taxon>Streptophyta</taxon>
        <taxon>Embryophyta</taxon>
        <taxon>Tracheophyta</taxon>
        <taxon>Spermatophyta</taxon>
        <taxon>Magnoliopsida</taxon>
        <taxon>eudicotyledons</taxon>
        <taxon>Gunneridae</taxon>
        <taxon>Pentapetalae</taxon>
        <taxon>rosids</taxon>
        <taxon>malvids</taxon>
        <taxon>Malvales</taxon>
        <taxon>Malvaceae</taxon>
        <taxon>Malvoideae</taxon>
        <taxon>Hibiscus</taxon>
    </lineage>
</organism>
<keyword evidence="2" id="KW-0677">Repeat</keyword>
<dbReference type="GO" id="GO:0016811">
    <property type="term" value="F:hydrolase activity, acting on carbon-nitrogen (but not peptide) bonds, in linear amides"/>
    <property type="evidence" value="ECO:0007669"/>
    <property type="project" value="InterPro"/>
</dbReference>
<accession>A0A6A3A7G3</accession>
<keyword evidence="4" id="KW-0862">Zinc</keyword>
<evidence type="ECO:0000313" key="6">
    <source>
        <dbReference type="EMBL" id="KAE8699853.1"/>
    </source>
</evidence>
<dbReference type="EMBL" id="VEPZ02001033">
    <property type="protein sequence ID" value="KAE8699853.1"/>
    <property type="molecule type" value="Genomic_DNA"/>
</dbReference>
<feature type="domain" description="Zinc finger PHD-type" evidence="5">
    <location>
        <begin position="662"/>
        <end position="698"/>
    </location>
</feature>
<keyword evidence="1" id="KW-0479">Metal-binding</keyword>
<feature type="domain" description="Zinc finger PHD-type" evidence="5">
    <location>
        <begin position="716"/>
        <end position="799"/>
    </location>
</feature>
<feature type="domain" description="Zinc finger PHD-type" evidence="5">
    <location>
        <begin position="499"/>
        <end position="592"/>
    </location>
</feature>
<dbReference type="InterPro" id="IPR046349">
    <property type="entry name" value="C1-like_sf"/>
</dbReference>
<evidence type="ECO:0000313" key="7">
    <source>
        <dbReference type="Proteomes" id="UP000436088"/>
    </source>
</evidence>
<dbReference type="PANTHER" id="PTHR32410">
    <property type="entry name" value="CYSTEINE/HISTIDINE-RICH C1 DOMAIN FAMILY PROTEIN"/>
    <property type="match status" value="1"/>
</dbReference>
<dbReference type="AlphaFoldDB" id="A0A6A3A7G3"/>
<sequence>MPGDLLAVEICNLGPLPGDEWGNTVTFDRENGGGFLTDHFPCATKAIWGEISGVDSAEKNRNGTGTADWEKIAKEAARTIPGRQNGGNCDIKNLSRAIEMRGFLELNVAYKRAVLNAIDYLSKFGYSKEQIYLLLSCCPCEGRISGIVDSPNAVATLAIPTAVFDQDIRTKAGKVPVGRRVVRKRDVLKCSYDGNLATTKNPAASIKMGEMKHILHEHSLSPIQAEEEDDNVCCMGCMETIHGPAYYCKICTDDDKVSVAPITYKCIHCAFRLDVRCARAFSNDDELFIHRAMQEARQIKTTIRHFSHNHPLIHCKFHVQPMLMASVKIKCMACKHELQGSLVYACLPCYFFLHDSCINVMPRQVQSPFHPQHTLLAGAIRLSYFHTCYACEETVQGICFFCDECDVSLHLSCAKYHTRAIKHIFHPHPLLYMGKTIAAEISCHACLRKDPRDSFRCTECDFRIHVECISIPTRVEHPRHLHSLVLINSFIEDESGDYCCDICETERNSEHHVYYCEECSFIAHIYCVAPEFGHTEKMLMDQMQIEEKSNESLESEMMSVDHGKMVQIDFFHPHPLMLNDEAGAMFVCNGCGELSRGSSYNCSLCWFSLDAKCAALKLDDDVAKHDAEKAKQIKTTISHFGHTHQLTRCKIEALQTELNGEYCKACRNGIGGSMYVCLFCEICFHESCLLDMPSQVHSPFHPHPLLLYVSDNTKGGCHVCGNDVGAITLICFHCRIGMHPSCAMYQTQTPSSAASRVNSTYISSVLPYIVKHVRHSHPLTLSKSVVEDDSENYYCDTCETKRNPELDVYYCKECNYIAHIDCVLSEIEPPEEIFEYLAPRELRAEVDGVHVEGANLSTEEKSTESLESERISMDDGKMIQNDFFHPHPLILKDEEEMCLCVTVVENCAVVLLTIVAYVRSALMPDVLL</sequence>
<protein>
    <recommendedName>
        <fullName evidence="5">Zinc finger PHD-type domain-containing protein</fullName>
    </recommendedName>
</protein>
<evidence type="ECO:0000256" key="3">
    <source>
        <dbReference type="ARBA" id="ARBA00022771"/>
    </source>
</evidence>
<name>A0A6A3A7G3_HIBSY</name>
<keyword evidence="3" id="KW-0863">Zinc-finger</keyword>
<feature type="domain" description="Zinc finger PHD-type" evidence="5">
    <location>
        <begin position="387"/>
        <end position="461"/>
    </location>
</feature>
<evidence type="ECO:0000256" key="4">
    <source>
        <dbReference type="ARBA" id="ARBA00022833"/>
    </source>
</evidence>
<evidence type="ECO:0000259" key="5">
    <source>
        <dbReference type="SMART" id="SM00249"/>
    </source>
</evidence>
<dbReference type="SMART" id="SM00249">
    <property type="entry name" value="PHD"/>
    <property type="match status" value="4"/>
</dbReference>
<proteinExistence type="predicted"/>
<dbReference type="PANTHER" id="PTHR32410:SF203">
    <property type="entry name" value="CYSTEINE_HISTIDINE-RICH C1 DOMAIN FAMILY PROTEIN"/>
    <property type="match status" value="1"/>
</dbReference>
<gene>
    <name evidence="6" type="ORF">F3Y22_tig00110569pilonHSYRG00078</name>
</gene>
<dbReference type="GO" id="GO:0008270">
    <property type="term" value="F:zinc ion binding"/>
    <property type="evidence" value="ECO:0007669"/>
    <property type="project" value="UniProtKB-KW"/>
</dbReference>
<dbReference type="SUPFAM" id="SSF141130">
    <property type="entry name" value="Acetamidase/Formamidase-like"/>
    <property type="match status" value="1"/>
</dbReference>
<dbReference type="InterPro" id="IPR001965">
    <property type="entry name" value="Znf_PHD"/>
</dbReference>
<dbReference type="InterPro" id="IPR053192">
    <property type="entry name" value="Vacuole_Formation_Reg"/>
</dbReference>
<dbReference type="Pfam" id="PF03107">
    <property type="entry name" value="C1_2"/>
    <property type="match status" value="5"/>
</dbReference>
<dbReference type="SUPFAM" id="SSF57889">
    <property type="entry name" value="Cysteine-rich domain"/>
    <property type="match status" value="7"/>
</dbReference>
<evidence type="ECO:0000256" key="1">
    <source>
        <dbReference type="ARBA" id="ARBA00022723"/>
    </source>
</evidence>
<dbReference type="InterPro" id="IPR004146">
    <property type="entry name" value="DC1"/>
</dbReference>
<evidence type="ECO:0000256" key="2">
    <source>
        <dbReference type="ARBA" id="ARBA00022737"/>
    </source>
</evidence>
<reference evidence="6" key="1">
    <citation type="submission" date="2019-09" db="EMBL/GenBank/DDBJ databases">
        <title>Draft genome information of white flower Hibiscus syriacus.</title>
        <authorList>
            <person name="Kim Y.-M."/>
        </authorList>
    </citation>
    <scope>NUCLEOTIDE SEQUENCE [LARGE SCALE GENOMIC DNA]</scope>
    <source>
        <strain evidence="6">YM2019G1</strain>
    </source>
</reference>
<dbReference type="InterPro" id="IPR004304">
    <property type="entry name" value="FmdA_AmdA"/>
</dbReference>